<dbReference type="PANTHER" id="PTHR47967">
    <property type="entry name" value="OS07G0603500 PROTEIN-RELATED"/>
    <property type="match status" value="1"/>
</dbReference>
<dbReference type="InterPro" id="IPR034161">
    <property type="entry name" value="Pepsin-like_plant"/>
</dbReference>
<dbReference type="PRINTS" id="PR00792">
    <property type="entry name" value="PEPSIN"/>
</dbReference>
<keyword evidence="6 10" id="KW-0064">Aspartyl protease</keyword>
<feature type="active site" evidence="9">
    <location>
        <position position="304"/>
    </location>
</feature>
<evidence type="ECO:0000259" key="12">
    <source>
        <dbReference type="PROSITE" id="PS51767"/>
    </source>
</evidence>
<dbReference type="FunFam" id="2.40.70.10:FF:000050">
    <property type="entry name" value="Aspartic proteinase CDR1"/>
    <property type="match status" value="1"/>
</dbReference>
<evidence type="ECO:0000256" key="2">
    <source>
        <dbReference type="ARBA" id="ARBA00007447"/>
    </source>
</evidence>
<dbReference type="FunFam" id="2.40.70.10:FF:000016">
    <property type="entry name" value="Probable aspartic protease At2g35615"/>
    <property type="match status" value="1"/>
</dbReference>
<dbReference type="InterPro" id="IPR001461">
    <property type="entry name" value="Aspartic_peptidase_A1"/>
</dbReference>
<dbReference type="Gene3D" id="2.40.70.10">
    <property type="entry name" value="Acid Proteases"/>
    <property type="match status" value="2"/>
</dbReference>
<accession>A0A444WW99</accession>
<feature type="active site" evidence="9">
    <location>
        <position position="100"/>
    </location>
</feature>
<dbReference type="Proteomes" id="UP000289738">
    <property type="component" value="Chromosome B10"/>
</dbReference>
<name>A0A444WW99_ARAHY</name>
<evidence type="ECO:0000313" key="13">
    <source>
        <dbReference type="EMBL" id="RYQ81694.1"/>
    </source>
</evidence>
<keyword evidence="11" id="KW-0472">Membrane</keyword>
<dbReference type="InterPro" id="IPR021109">
    <property type="entry name" value="Peptidase_aspartic_dom_sf"/>
</dbReference>
<evidence type="ECO:0000256" key="3">
    <source>
        <dbReference type="ARBA" id="ARBA00022525"/>
    </source>
</evidence>
<dbReference type="GO" id="GO:0005576">
    <property type="term" value="C:extracellular region"/>
    <property type="evidence" value="ECO:0007669"/>
    <property type="project" value="UniProtKB-SubCell"/>
</dbReference>
<evidence type="ECO:0000256" key="9">
    <source>
        <dbReference type="PIRSR" id="PIRSR601461-1"/>
    </source>
</evidence>
<dbReference type="PROSITE" id="PS51767">
    <property type="entry name" value="PEPTIDASE_A1"/>
    <property type="match status" value="1"/>
</dbReference>
<evidence type="ECO:0000256" key="10">
    <source>
        <dbReference type="RuleBase" id="RU000454"/>
    </source>
</evidence>
<dbReference type="GO" id="GO:0006508">
    <property type="term" value="P:proteolysis"/>
    <property type="evidence" value="ECO:0007669"/>
    <property type="project" value="UniProtKB-KW"/>
</dbReference>
<keyword evidence="7 10" id="KW-0378">Hydrolase</keyword>
<dbReference type="Pfam" id="PF14543">
    <property type="entry name" value="TAXi_N"/>
    <property type="match status" value="1"/>
</dbReference>
<keyword evidence="8" id="KW-0325">Glycoprotein</keyword>
<dbReference type="AlphaFoldDB" id="A0A444WW99"/>
<organism evidence="13 14">
    <name type="scientific">Arachis hypogaea</name>
    <name type="common">Peanut</name>
    <dbReference type="NCBI Taxonomy" id="3818"/>
    <lineage>
        <taxon>Eukaryota</taxon>
        <taxon>Viridiplantae</taxon>
        <taxon>Streptophyta</taxon>
        <taxon>Embryophyta</taxon>
        <taxon>Tracheophyta</taxon>
        <taxon>Spermatophyta</taxon>
        <taxon>Magnoliopsida</taxon>
        <taxon>eudicotyledons</taxon>
        <taxon>Gunneridae</taxon>
        <taxon>Pentapetalae</taxon>
        <taxon>rosids</taxon>
        <taxon>fabids</taxon>
        <taxon>Fabales</taxon>
        <taxon>Fabaceae</taxon>
        <taxon>Papilionoideae</taxon>
        <taxon>50 kb inversion clade</taxon>
        <taxon>dalbergioids sensu lato</taxon>
        <taxon>Dalbergieae</taxon>
        <taxon>Pterocarpus clade</taxon>
        <taxon>Arachis</taxon>
    </lineage>
</organism>
<keyword evidence="11" id="KW-0812">Transmembrane</keyword>
<evidence type="ECO:0000256" key="1">
    <source>
        <dbReference type="ARBA" id="ARBA00004613"/>
    </source>
</evidence>
<dbReference type="OrthoDB" id="2747330at2759"/>
<keyword evidence="14" id="KW-1185">Reference proteome</keyword>
<proteinExistence type="inferred from homology"/>
<dbReference type="InterPro" id="IPR032861">
    <property type="entry name" value="TAXi_N"/>
</dbReference>
<dbReference type="InterPro" id="IPR033121">
    <property type="entry name" value="PEPTIDASE_A1"/>
</dbReference>
<evidence type="ECO:0000256" key="8">
    <source>
        <dbReference type="ARBA" id="ARBA00023180"/>
    </source>
</evidence>
<dbReference type="EMBL" id="SDMP01000020">
    <property type="protein sequence ID" value="RYQ81694.1"/>
    <property type="molecule type" value="Genomic_DNA"/>
</dbReference>
<dbReference type="InterPro" id="IPR001969">
    <property type="entry name" value="Aspartic_peptidase_AS"/>
</dbReference>
<gene>
    <name evidence="13" type="ORF">Ahy_B10g100316</name>
</gene>
<keyword evidence="4 10" id="KW-0645">Protease</keyword>
<dbReference type="PROSITE" id="PS00141">
    <property type="entry name" value="ASP_PROTEASE"/>
    <property type="match status" value="1"/>
</dbReference>
<dbReference type="Pfam" id="PF14541">
    <property type="entry name" value="TAXi_C"/>
    <property type="match status" value="1"/>
</dbReference>
<evidence type="ECO:0000256" key="5">
    <source>
        <dbReference type="ARBA" id="ARBA00022729"/>
    </source>
</evidence>
<dbReference type="GO" id="GO:0004190">
    <property type="term" value="F:aspartic-type endopeptidase activity"/>
    <property type="evidence" value="ECO:0007669"/>
    <property type="project" value="UniProtKB-KW"/>
</dbReference>
<keyword evidence="11" id="KW-1133">Transmembrane helix</keyword>
<evidence type="ECO:0000313" key="14">
    <source>
        <dbReference type="Proteomes" id="UP000289738"/>
    </source>
</evidence>
<evidence type="ECO:0000256" key="6">
    <source>
        <dbReference type="ARBA" id="ARBA00022750"/>
    </source>
</evidence>
<protein>
    <recommendedName>
        <fullName evidence="12">Peptidase A1 domain-containing protein</fullName>
    </recommendedName>
</protein>
<comment type="similarity">
    <text evidence="2 10">Belongs to the peptidase A1 family.</text>
</comment>
<reference evidence="13 14" key="1">
    <citation type="submission" date="2019-01" db="EMBL/GenBank/DDBJ databases">
        <title>Sequencing of cultivated peanut Arachis hypogaea provides insights into genome evolution and oil improvement.</title>
        <authorList>
            <person name="Chen X."/>
        </authorList>
    </citation>
    <scope>NUCLEOTIDE SEQUENCE [LARGE SCALE GENOMIC DNA]</scope>
    <source>
        <strain evidence="14">cv. Fuhuasheng</strain>
        <tissue evidence="13">Leaves</tissue>
    </source>
</reference>
<sequence>MGGSSRFQIAVVVVTVVLVVLGMTVDGFSTELIPRHSPASPFYNPSRSHYEHLQDAIERSRKRLNHFENKIEAPLSPGDIEYLMRISIGTPPVEFVAIADTGSDLTWTQCLPCTQCYKQNFPIFDPRRSSSYNTISCKADVCFDLQTISSGCDRSNGTCEYLYGYADGSRTQGTLSIESITIGGAVIRNNIFGCSHISTGTFQKIGGSGIIGLGAGKLSLVSQLGESGRKFSYCLAPYSSKSTSKISFGSDAFVSGVSTPIQSDPAYDAFYFLTLESLSVGNKTIPLPSSNGVIRGGGGNIVIDSGTTLTLLPQETVLRLSSALEDAISLPKTVDPSRTFNLCYRVEGETEFPNVTADFKGARVVLRSINTFVEVADGVVCLAILPTQQEVSVFGNIAQTNFLVGYDLDARAVSFKPTDCTKAN</sequence>
<dbReference type="CDD" id="cd05476">
    <property type="entry name" value="pepsin_A_like_plant"/>
    <property type="match status" value="1"/>
</dbReference>
<dbReference type="InterPro" id="IPR032799">
    <property type="entry name" value="TAXi_C"/>
</dbReference>
<evidence type="ECO:0000256" key="4">
    <source>
        <dbReference type="ARBA" id="ARBA00022670"/>
    </source>
</evidence>
<comment type="caution">
    <text evidence="13">The sequence shown here is derived from an EMBL/GenBank/DDBJ whole genome shotgun (WGS) entry which is preliminary data.</text>
</comment>
<keyword evidence="3" id="KW-0964">Secreted</keyword>
<evidence type="ECO:0000256" key="11">
    <source>
        <dbReference type="SAM" id="Phobius"/>
    </source>
</evidence>
<comment type="subcellular location">
    <subcellularLocation>
        <location evidence="1">Secreted</location>
    </subcellularLocation>
</comment>
<dbReference type="PANTHER" id="PTHR47967:SF128">
    <property type="entry name" value="ASPARTIC PROTEINASE CDR1-LIKE"/>
    <property type="match status" value="1"/>
</dbReference>
<keyword evidence="5" id="KW-0732">Signal</keyword>
<dbReference type="InterPro" id="IPR051708">
    <property type="entry name" value="Plant_Aspart_Prot_A1"/>
</dbReference>
<dbReference type="STRING" id="3818.A0A444WW99"/>
<feature type="transmembrane region" description="Helical" evidence="11">
    <location>
        <begin position="7"/>
        <end position="25"/>
    </location>
</feature>
<feature type="domain" description="Peptidase A1" evidence="12">
    <location>
        <begin position="82"/>
        <end position="416"/>
    </location>
</feature>
<evidence type="ECO:0000256" key="7">
    <source>
        <dbReference type="ARBA" id="ARBA00022801"/>
    </source>
</evidence>
<dbReference type="SUPFAM" id="SSF50630">
    <property type="entry name" value="Acid proteases"/>
    <property type="match status" value="1"/>
</dbReference>